<accession>A0A1C3KDB1</accession>
<sequence length="738" mass="86854">MNEIISFLIKWKIVQKVRENNIFIGISKGFFFREFHRHSSNENVLKNKEINRNKKQEIWMKKINSKELPRKKFGNQLGTVARKLYLKYLFKNNKEDVMDYNERNCGGRLEKNYYCKASLGEKNNEICNDYDVKIGNKDKFNSTHITSSAKSINGLIVSKNEPAYKQKRNEISRFHNNEISSISKSRSIMNTYDLNEQSNKCTWDDVCNELKYHLPFLQPYSITTALNYLSKVNYNEYNIFKLIAENIDERWIKNFNIKDLSLLLLSYSRISSKYDSFINLVSRELLFKICYGTFEDISQIAYSYTKMKKYDYEVFVHLCNETKNKIKSDLHRSANSNSTTYNLNSYSVKGCNGKTQNNNSISHDIKNYINYNVDVKNAIEQNSKNDAKLGKEEFYHTIVEKENSHDKIGNIGVTDNKNKSFGDIDSEFNSKKGSQNSCVIKSSSLLDKEKINDKTNGEIKEDKKYSYICLLVYCTGKMKHCDNSLFDLISKYINFDKLNNIDISNLSYTFSLYNFYKNCFYEKFCLKSIQIIHLTEPLHKVIIMTYLLKYPKVKMLHIYFTYIFCINKEIKENKNTYKQVLFLNMCINSFSFEPFLNFLLDVLANSNKKETYVQSEDINKVCFIVNSLVDYTIFFMQNKNMSSRDFPKVLIILFKIRHKNNDQSTHFSLSDYDQMLPIKKVDALIDEVLDKVINNMKQFHTFDLVNIRNILNLKGENENIQFGQKKREILNFIGSLKR</sequence>
<reference evidence="1 2" key="1">
    <citation type="submission" date="2016-06" db="EMBL/GenBank/DDBJ databases">
        <authorList>
            <consortium name="Pathogen Informatics"/>
        </authorList>
    </citation>
    <scope>NUCLEOTIDE SEQUENCE [LARGE SCALE GENOMIC DNA]</scope>
    <source>
        <strain evidence="1">PmlGA01</strain>
    </source>
</reference>
<name>A0A1C3KDB1_PLAMA</name>
<evidence type="ECO:0000313" key="2">
    <source>
        <dbReference type="Proteomes" id="UP000219799"/>
    </source>
</evidence>
<dbReference type="VEuPathDB" id="PlasmoDB:PmUG01_09051100"/>
<evidence type="ECO:0000313" key="1">
    <source>
        <dbReference type="EMBL" id="SBT71512.1"/>
    </source>
</evidence>
<dbReference type="AlphaFoldDB" id="A0A1C3KDB1"/>
<gene>
    <name evidence="1" type="primary">PmlGA01_090042400</name>
    <name evidence="1" type="ORF">PMLGA01_090042400</name>
</gene>
<protein>
    <submittedName>
        <fullName evidence="1">Uncharacterized protein</fullName>
    </submittedName>
</protein>
<dbReference type="Proteomes" id="UP000219799">
    <property type="component" value="Chromosome 9"/>
</dbReference>
<dbReference type="EMBL" id="LT594497">
    <property type="protein sequence ID" value="SBT71512.1"/>
    <property type="molecule type" value="Genomic_DNA"/>
</dbReference>
<proteinExistence type="predicted"/>
<organism evidence="1 2">
    <name type="scientific">Plasmodium malariae</name>
    <dbReference type="NCBI Taxonomy" id="5858"/>
    <lineage>
        <taxon>Eukaryota</taxon>
        <taxon>Sar</taxon>
        <taxon>Alveolata</taxon>
        <taxon>Apicomplexa</taxon>
        <taxon>Aconoidasida</taxon>
        <taxon>Haemosporida</taxon>
        <taxon>Plasmodiidae</taxon>
        <taxon>Plasmodium</taxon>
        <taxon>Plasmodium (Plasmodium)</taxon>
    </lineage>
</organism>